<dbReference type="STRING" id="1150600.ADIARSV_0774"/>
<comment type="caution">
    <text evidence="1">The sequence shown here is derived from an EMBL/GenBank/DDBJ whole genome shotgun (WGS) entry which is preliminary data.</text>
</comment>
<sequence>MADMLLSDGNFFKYRHLSKLSDIEMVALSITSKTLWIDSENLLFSKSRTEYQEDFPI</sequence>
<proteinExistence type="predicted"/>
<evidence type="ECO:0000313" key="2">
    <source>
        <dbReference type="Proteomes" id="UP000014174"/>
    </source>
</evidence>
<keyword evidence="2" id="KW-1185">Reference proteome</keyword>
<dbReference type="Proteomes" id="UP000014174">
    <property type="component" value="Unassembled WGS sequence"/>
</dbReference>
<dbReference type="AlphaFoldDB" id="R9GWA8"/>
<protein>
    <submittedName>
        <fullName evidence="1">Uncharacterized protein</fullName>
    </submittedName>
</protein>
<name>R9GWA8_9SPHI</name>
<organism evidence="1 2">
    <name type="scientific">Arcticibacter svalbardensis MN12-7</name>
    <dbReference type="NCBI Taxonomy" id="1150600"/>
    <lineage>
        <taxon>Bacteria</taxon>
        <taxon>Pseudomonadati</taxon>
        <taxon>Bacteroidota</taxon>
        <taxon>Sphingobacteriia</taxon>
        <taxon>Sphingobacteriales</taxon>
        <taxon>Sphingobacteriaceae</taxon>
        <taxon>Arcticibacter</taxon>
    </lineage>
</organism>
<evidence type="ECO:0000313" key="1">
    <source>
        <dbReference type="EMBL" id="EOR96041.1"/>
    </source>
</evidence>
<gene>
    <name evidence="1" type="ORF">ADIARSV_0774</name>
</gene>
<dbReference type="EMBL" id="AQPN01000026">
    <property type="protein sequence ID" value="EOR96041.1"/>
    <property type="molecule type" value="Genomic_DNA"/>
</dbReference>
<reference evidence="1 2" key="1">
    <citation type="journal article" date="2013" name="Genome Announc.">
        <title>Draft Genome Sequence of Arcticibacter svalbardensis Strain MN12-7T, a Member of the Family Sphingobacteriaceae Isolated from an Arctic Soil Sample.</title>
        <authorList>
            <person name="Shivaji S."/>
            <person name="Ara S."/>
            <person name="Prasad S."/>
            <person name="Manasa B.P."/>
            <person name="Begum Z."/>
            <person name="Singh A."/>
            <person name="Kumar Pinnaka A."/>
        </authorList>
    </citation>
    <scope>NUCLEOTIDE SEQUENCE [LARGE SCALE GENOMIC DNA]</scope>
    <source>
        <strain evidence="1 2">MN12-7</strain>
    </source>
</reference>
<accession>R9GWA8</accession>